<gene>
    <name evidence="2" type="ORF">VM1G_11633</name>
</gene>
<protein>
    <submittedName>
        <fullName evidence="2">Uncharacterized protein</fullName>
    </submittedName>
</protein>
<organism evidence="2 3">
    <name type="scientific">Cytospora mali</name>
    <name type="common">Apple Valsa canker fungus</name>
    <name type="synonym">Valsa mali</name>
    <dbReference type="NCBI Taxonomy" id="578113"/>
    <lineage>
        <taxon>Eukaryota</taxon>
        <taxon>Fungi</taxon>
        <taxon>Dikarya</taxon>
        <taxon>Ascomycota</taxon>
        <taxon>Pezizomycotina</taxon>
        <taxon>Sordariomycetes</taxon>
        <taxon>Sordariomycetidae</taxon>
        <taxon>Diaporthales</taxon>
        <taxon>Cytosporaceae</taxon>
        <taxon>Cytospora</taxon>
    </lineage>
</organism>
<feature type="compositionally biased region" description="Basic and acidic residues" evidence="1">
    <location>
        <begin position="132"/>
        <end position="149"/>
    </location>
</feature>
<feature type="compositionally biased region" description="Basic and acidic residues" evidence="1">
    <location>
        <begin position="174"/>
        <end position="185"/>
    </location>
</feature>
<evidence type="ECO:0000313" key="3">
    <source>
        <dbReference type="Proteomes" id="UP000078559"/>
    </source>
</evidence>
<evidence type="ECO:0000256" key="1">
    <source>
        <dbReference type="SAM" id="MobiDB-lite"/>
    </source>
</evidence>
<name>A0A194W0F2_CYTMA</name>
<dbReference type="AlphaFoldDB" id="A0A194W0F2"/>
<reference evidence="2" key="1">
    <citation type="submission" date="2014-12" db="EMBL/GenBank/DDBJ databases">
        <title>Genome Sequence of Valsa Canker Pathogens Uncovers a Specific Adaption of Colonization on Woody Bark.</title>
        <authorList>
            <person name="Yin Z."/>
            <person name="Liu H."/>
            <person name="Gao X."/>
            <person name="Li Z."/>
            <person name="Song N."/>
            <person name="Ke X."/>
            <person name="Dai Q."/>
            <person name="Wu Y."/>
            <person name="Sun Y."/>
            <person name="Xu J.-R."/>
            <person name="Kang Z.K."/>
            <person name="Wang L."/>
            <person name="Huang L."/>
        </authorList>
    </citation>
    <scope>NUCLEOTIDE SEQUENCE [LARGE SCALE GENOMIC DNA]</scope>
    <source>
        <strain evidence="2">03-8</strain>
    </source>
</reference>
<evidence type="ECO:0000313" key="2">
    <source>
        <dbReference type="EMBL" id="KUI69934.1"/>
    </source>
</evidence>
<feature type="region of interest" description="Disordered" evidence="1">
    <location>
        <begin position="1"/>
        <end position="58"/>
    </location>
</feature>
<sequence>MNQIEAPPQSQPYPQEPSPSWQHDPRAYQSANHERYQHPHQKQLGDYGSSVRDKGQLGPLLLPDPLIGPSPSFEAAVAAHIYRERRRWGRVQMFWDDQCDKGYYQQWDARLASQPTVQSRDQYQPLRPAELYRNEDAGYRPRSPVHDLGPEAGNTQKPSAPTFAQQPIQEEREEGERAIGREQTRRSKVMPNGSPVLNSARAIPTTRPSCEHNNSCQESHNPEEHDDCTFCLRSNYDFNNAWVSRDENGKWAVGPRPPVDFSGVQRRLFQSVKNETRGIKMEDIDDYPD</sequence>
<dbReference type="Proteomes" id="UP000078559">
    <property type="component" value="Chromosome 5"/>
</dbReference>
<keyword evidence="3" id="KW-1185">Reference proteome</keyword>
<feature type="region of interest" description="Disordered" evidence="1">
    <location>
        <begin position="132"/>
        <end position="208"/>
    </location>
</feature>
<accession>A0A194W0F2</accession>
<feature type="compositionally biased region" description="Polar residues" evidence="1">
    <location>
        <begin position="153"/>
        <end position="167"/>
    </location>
</feature>
<proteinExistence type="predicted"/>
<dbReference type="EMBL" id="CM003102">
    <property type="protein sequence ID" value="KUI69934.1"/>
    <property type="molecule type" value="Genomic_DNA"/>
</dbReference>